<dbReference type="Pfam" id="PF09694">
    <property type="entry name" value="Gcw_chp"/>
    <property type="match status" value="1"/>
</dbReference>
<dbReference type="InterPro" id="IPR010239">
    <property type="entry name" value="CHP02001"/>
</dbReference>
<dbReference type="RefSeq" id="WP_083216010.1">
    <property type="nucleotide sequence ID" value="NZ_CP023449.1"/>
</dbReference>
<evidence type="ECO:0000313" key="3">
    <source>
        <dbReference type="Proteomes" id="UP000218934"/>
    </source>
</evidence>
<organism evidence="2 3">
    <name type="scientific">Rhizorhabdus dicambivorans</name>
    <dbReference type="NCBI Taxonomy" id="1850238"/>
    <lineage>
        <taxon>Bacteria</taxon>
        <taxon>Pseudomonadati</taxon>
        <taxon>Pseudomonadota</taxon>
        <taxon>Alphaproteobacteria</taxon>
        <taxon>Sphingomonadales</taxon>
        <taxon>Sphingomonadaceae</taxon>
        <taxon>Rhizorhabdus</taxon>
    </lineage>
</organism>
<accession>A0A2A4FUH7</accession>
<dbReference type="KEGG" id="rdi:CMV14_20290"/>
<comment type="caution">
    <text evidence="2">The sequence shown here is derived from an EMBL/GenBank/DDBJ whole genome shotgun (WGS) entry which is preliminary data.</text>
</comment>
<dbReference type="EMBL" id="NWUF01000019">
    <property type="protein sequence ID" value="PCE41051.1"/>
    <property type="molecule type" value="Genomic_DNA"/>
</dbReference>
<keyword evidence="3" id="KW-1185">Reference proteome</keyword>
<sequence>MIRMIRSLLGAALLIPTAALAQAEAEPPAVSIAYNAAIVSDYRFRGISYTNRKPAVQGGADISFHSGLFAGTWLSSISNYGGAHAEIDLYGGYAGSVGGWNYSATVLGYFYPNGVDTDYVETQATLAHTIGPVTATATVAYTPKQWNTGDNLYTSLGADVAVLGTPLTASVNVGRENGSYDEKWDWSAGLTYTIDRLEISATYIDSNYKSPLEAGRNARATALLSVKATF</sequence>
<name>A0A2A4FUH7_9SPHN</name>
<keyword evidence="1" id="KW-0732">Signal</keyword>
<protein>
    <recommendedName>
        <fullName evidence="4">Porin</fullName>
    </recommendedName>
</protein>
<evidence type="ECO:0008006" key="4">
    <source>
        <dbReference type="Google" id="ProtNLM"/>
    </source>
</evidence>
<gene>
    <name evidence="2" type="ORF">COO09_17030</name>
</gene>
<dbReference type="Proteomes" id="UP000218934">
    <property type="component" value="Unassembled WGS sequence"/>
</dbReference>
<feature type="signal peptide" evidence="1">
    <location>
        <begin position="1"/>
        <end position="21"/>
    </location>
</feature>
<dbReference type="NCBIfam" id="TIGR02001">
    <property type="entry name" value="gcw_chp"/>
    <property type="match status" value="1"/>
</dbReference>
<evidence type="ECO:0000313" key="2">
    <source>
        <dbReference type="EMBL" id="PCE41051.1"/>
    </source>
</evidence>
<feature type="chain" id="PRO_5013150344" description="Porin" evidence="1">
    <location>
        <begin position="22"/>
        <end position="230"/>
    </location>
</feature>
<dbReference type="OrthoDB" id="9793561at2"/>
<evidence type="ECO:0000256" key="1">
    <source>
        <dbReference type="SAM" id="SignalP"/>
    </source>
</evidence>
<reference evidence="2 3" key="1">
    <citation type="submission" date="2017-09" db="EMBL/GenBank/DDBJ databases">
        <title>The Catabolism of 3,6-Dichlorosalicylic acid is Initiated by the Cytochrome P450 Monooxygenase DsmABC in Rhizorhabdus dicambivorans Ndbn-20.</title>
        <authorList>
            <person name="Na L."/>
        </authorList>
    </citation>
    <scope>NUCLEOTIDE SEQUENCE [LARGE SCALE GENOMIC DNA]</scope>
    <source>
        <strain evidence="2 3">Ndbn-20m</strain>
    </source>
</reference>
<proteinExistence type="predicted"/>
<dbReference type="AlphaFoldDB" id="A0A2A4FUH7"/>